<keyword evidence="1" id="KW-0472">Membrane</keyword>
<dbReference type="EMBL" id="OQ376858">
    <property type="protein sequence ID" value="WFG40903.1"/>
    <property type="molecule type" value="Genomic_DNA"/>
</dbReference>
<evidence type="ECO:0000313" key="3">
    <source>
        <dbReference type="Proteomes" id="UP001216172"/>
    </source>
</evidence>
<evidence type="ECO:0000256" key="1">
    <source>
        <dbReference type="SAM" id="Phobius"/>
    </source>
</evidence>
<keyword evidence="1" id="KW-1133">Transmembrane helix</keyword>
<sequence>MLSTVIAMSAVSVAACLVTLSRVIGWQRILRHATLIDVVFTLLLGVFLAGTLTGALTAVLGGLIMALVLTVAKRLQAALTAPSRPAARSPFDVPAGADPSEYNEHGWIYNQAPYV</sequence>
<proteinExistence type="predicted"/>
<organism evidence="2 3">
    <name type="scientific">Paracoccus phage ParMal1</name>
    <dbReference type="NCBI Taxonomy" id="3032416"/>
    <lineage>
        <taxon>Viruses</taxon>
        <taxon>Duplodnaviria</taxon>
        <taxon>Heunggongvirae</taxon>
        <taxon>Uroviricota</taxon>
        <taxon>Caudoviricetes</taxon>
        <taxon>Autographivirales</taxon>
        <taxon>Autographivirales incertae sedis</taxon>
        <taxon>Mallvirus</taxon>
        <taxon>Mallvirus ParMal1</taxon>
    </lineage>
</organism>
<dbReference type="Proteomes" id="UP001216172">
    <property type="component" value="Segment"/>
</dbReference>
<keyword evidence="3" id="KW-1185">Reference proteome</keyword>
<name>A0AAF0JQ70_9CAUD</name>
<feature type="transmembrane region" description="Helical" evidence="1">
    <location>
        <begin position="41"/>
        <end position="69"/>
    </location>
</feature>
<reference evidence="2" key="1">
    <citation type="submission" date="2023-02" db="EMBL/GenBank/DDBJ databases">
        <authorList>
            <person name="Rihtman B."/>
        </authorList>
    </citation>
    <scope>NUCLEOTIDE SEQUENCE</scope>
</reference>
<gene>
    <name evidence="2" type="ORF">ParaMal1_00019</name>
</gene>
<protein>
    <submittedName>
        <fullName evidence="2">Uncharacterized protein</fullName>
    </submittedName>
</protein>
<accession>A0AAF0JQ70</accession>
<keyword evidence="1" id="KW-0812">Transmembrane</keyword>
<evidence type="ECO:0000313" key="2">
    <source>
        <dbReference type="EMBL" id="WFG40903.1"/>
    </source>
</evidence>